<dbReference type="InterPro" id="IPR000182">
    <property type="entry name" value="GNAT_dom"/>
</dbReference>
<dbReference type="GO" id="GO:0005840">
    <property type="term" value="C:ribosome"/>
    <property type="evidence" value="ECO:0007669"/>
    <property type="project" value="UniProtKB-KW"/>
</dbReference>
<dbReference type="InterPro" id="IPR006464">
    <property type="entry name" value="AcTrfase_RimI/Ard1"/>
</dbReference>
<keyword evidence="5" id="KW-1185">Reference proteome</keyword>
<dbReference type="EMBL" id="JBHSBH010000020">
    <property type="protein sequence ID" value="MFC3999823.1"/>
    <property type="molecule type" value="Genomic_DNA"/>
</dbReference>
<dbReference type="PROSITE" id="PS51186">
    <property type="entry name" value="GNAT"/>
    <property type="match status" value="1"/>
</dbReference>
<feature type="domain" description="N-acetyltransferase" evidence="3">
    <location>
        <begin position="8"/>
        <end position="151"/>
    </location>
</feature>
<gene>
    <name evidence="4" type="primary">rimI</name>
    <name evidence="4" type="ORF">ACFOVU_28170</name>
</gene>
<dbReference type="NCBIfam" id="TIGR01575">
    <property type="entry name" value="rimI"/>
    <property type="match status" value="1"/>
</dbReference>
<keyword evidence="4" id="KW-0689">Ribosomal protein</keyword>
<reference evidence="5" key="1">
    <citation type="journal article" date="2019" name="Int. J. Syst. Evol. Microbiol.">
        <title>The Global Catalogue of Microorganisms (GCM) 10K type strain sequencing project: providing services to taxonomists for standard genome sequencing and annotation.</title>
        <authorList>
            <consortium name="The Broad Institute Genomics Platform"/>
            <consortium name="The Broad Institute Genome Sequencing Center for Infectious Disease"/>
            <person name="Wu L."/>
            <person name="Ma J."/>
        </authorList>
    </citation>
    <scope>NUCLEOTIDE SEQUENCE [LARGE SCALE GENOMIC DNA]</scope>
    <source>
        <strain evidence="5">TBRC 1826</strain>
    </source>
</reference>
<evidence type="ECO:0000313" key="5">
    <source>
        <dbReference type="Proteomes" id="UP001595847"/>
    </source>
</evidence>
<dbReference type="Pfam" id="PF00583">
    <property type="entry name" value="Acetyltransf_1"/>
    <property type="match status" value="1"/>
</dbReference>
<dbReference type="InterPro" id="IPR016181">
    <property type="entry name" value="Acyl_CoA_acyltransferase"/>
</dbReference>
<dbReference type="GO" id="GO:0008999">
    <property type="term" value="F:protein-N-terminal-alanine acetyltransferase activity"/>
    <property type="evidence" value="ECO:0007669"/>
    <property type="project" value="UniProtKB-EC"/>
</dbReference>
<keyword evidence="2 4" id="KW-0012">Acyltransferase</keyword>
<dbReference type="RefSeq" id="WP_378538461.1">
    <property type="nucleotide sequence ID" value="NZ_JBHSBH010000020.1"/>
</dbReference>
<evidence type="ECO:0000256" key="2">
    <source>
        <dbReference type="ARBA" id="ARBA00023315"/>
    </source>
</evidence>
<dbReference type="PANTHER" id="PTHR43877">
    <property type="entry name" value="AMINOALKYLPHOSPHONATE N-ACETYLTRANSFERASE-RELATED-RELATED"/>
    <property type="match status" value="1"/>
</dbReference>
<evidence type="ECO:0000313" key="4">
    <source>
        <dbReference type="EMBL" id="MFC3999823.1"/>
    </source>
</evidence>
<dbReference type="CDD" id="cd04301">
    <property type="entry name" value="NAT_SF"/>
    <property type="match status" value="1"/>
</dbReference>
<dbReference type="Proteomes" id="UP001595847">
    <property type="component" value="Unassembled WGS sequence"/>
</dbReference>
<sequence>MAGVSGGAELRPMTEDDLADVMELERALFPQDAWTEQMMRSELAEDTRHYFVACIDGEIVGYAGLRSVPPQGDVQTIAVAAPSQGRGVGRALLTELLNRARLLGVVDVFLEVRSDNPRARELYRRFGFTPIGIRRGYYTGADAIVMRRSDGAAGEEATTP</sequence>
<accession>A0ABV8FXK0</accession>
<dbReference type="EC" id="2.3.1.266" evidence="4"/>
<dbReference type="Gene3D" id="3.40.630.30">
    <property type="match status" value="1"/>
</dbReference>
<protein>
    <submittedName>
        <fullName evidence="4">Ribosomal protein S18-alanine N-acetyltransferase</fullName>
        <ecNumber evidence="4">2.3.1.266</ecNumber>
    </submittedName>
</protein>
<organism evidence="4 5">
    <name type="scientific">Nocardiopsis sediminis</name>
    <dbReference type="NCBI Taxonomy" id="1778267"/>
    <lineage>
        <taxon>Bacteria</taxon>
        <taxon>Bacillati</taxon>
        <taxon>Actinomycetota</taxon>
        <taxon>Actinomycetes</taxon>
        <taxon>Streptosporangiales</taxon>
        <taxon>Nocardiopsidaceae</taxon>
        <taxon>Nocardiopsis</taxon>
    </lineage>
</organism>
<evidence type="ECO:0000259" key="3">
    <source>
        <dbReference type="PROSITE" id="PS51186"/>
    </source>
</evidence>
<dbReference type="SUPFAM" id="SSF55729">
    <property type="entry name" value="Acyl-CoA N-acyltransferases (Nat)"/>
    <property type="match status" value="1"/>
</dbReference>
<comment type="caution">
    <text evidence="4">The sequence shown here is derived from an EMBL/GenBank/DDBJ whole genome shotgun (WGS) entry which is preliminary data.</text>
</comment>
<evidence type="ECO:0000256" key="1">
    <source>
        <dbReference type="ARBA" id="ARBA00022679"/>
    </source>
</evidence>
<dbReference type="InterPro" id="IPR050832">
    <property type="entry name" value="Bact_Acetyltransf"/>
</dbReference>
<name>A0ABV8FXK0_9ACTN</name>
<keyword evidence="4" id="KW-0687">Ribonucleoprotein</keyword>
<proteinExistence type="predicted"/>
<keyword evidence="1 4" id="KW-0808">Transferase</keyword>